<evidence type="ECO:0000313" key="2">
    <source>
        <dbReference type="EMBL" id="SDY29108.1"/>
    </source>
</evidence>
<dbReference type="EMBL" id="FNON01000005">
    <property type="protein sequence ID" value="SDY29108.1"/>
    <property type="molecule type" value="Genomic_DNA"/>
</dbReference>
<dbReference type="Pfam" id="PF12697">
    <property type="entry name" value="Abhydrolase_6"/>
    <property type="match status" value="1"/>
</dbReference>
<reference evidence="2 3" key="1">
    <citation type="submission" date="2016-10" db="EMBL/GenBank/DDBJ databases">
        <authorList>
            <person name="de Groot N.N."/>
        </authorList>
    </citation>
    <scope>NUCLEOTIDE SEQUENCE [LARGE SCALE GENOMIC DNA]</scope>
    <source>
        <strain evidence="2 3">CPCC 202699</strain>
    </source>
</reference>
<keyword evidence="3" id="KW-1185">Reference proteome</keyword>
<sequence length="259" mass="27595">MDTVTSADGTKIAFERAGDGPPVILVGGAFNDRSTVAGLAAALNPEFSGIGYDRRGRGDSGDGDEYAIEREVEDIAALIEHVGGRAHLFGHSSGAILALEAARRGLPIDRLAVYEPPFIVGGREYPGDDLTARLRACAEEDRREDAVMLFLTEGVGVPKEQVEGMKSSPMWGWFTGLAHTLYYDTTLCGPGNRLPGWLETITVPTLAIGGGTTDEWMRLSASAVAEAIPDGRYVVLEGQDHGVLAHPEALKPLLAEFFG</sequence>
<dbReference type="SUPFAM" id="SSF53474">
    <property type="entry name" value="alpha/beta-Hydrolases"/>
    <property type="match status" value="1"/>
</dbReference>
<dbReference type="GO" id="GO:0046503">
    <property type="term" value="P:glycerolipid catabolic process"/>
    <property type="evidence" value="ECO:0007669"/>
    <property type="project" value="TreeGrafter"/>
</dbReference>
<dbReference type="RefSeq" id="WP_091292103.1">
    <property type="nucleotide sequence ID" value="NZ_FNON01000005.1"/>
</dbReference>
<organism evidence="2 3">
    <name type="scientific">Amycolatopsis xylanica</name>
    <dbReference type="NCBI Taxonomy" id="589385"/>
    <lineage>
        <taxon>Bacteria</taxon>
        <taxon>Bacillati</taxon>
        <taxon>Actinomycetota</taxon>
        <taxon>Actinomycetes</taxon>
        <taxon>Pseudonocardiales</taxon>
        <taxon>Pseudonocardiaceae</taxon>
        <taxon>Amycolatopsis</taxon>
    </lineage>
</organism>
<accession>A0A1H3IPS6</accession>
<dbReference type="Proteomes" id="UP000199515">
    <property type="component" value="Unassembled WGS sequence"/>
</dbReference>
<dbReference type="InterPro" id="IPR000073">
    <property type="entry name" value="AB_hydrolase_1"/>
</dbReference>
<dbReference type="InterPro" id="IPR050471">
    <property type="entry name" value="AB_hydrolase"/>
</dbReference>
<evidence type="ECO:0000313" key="3">
    <source>
        <dbReference type="Proteomes" id="UP000199515"/>
    </source>
</evidence>
<dbReference type="AlphaFoldDB" id="A0A1H3IPS6"/>
<proteinExistence type="predicted"/>
<dbReference type="PANTHER" id="PTHR43433:SF5">
    <property type="entry name" value="AB HYDROLASE-1 DOMAIN-CONTAINING PROTEIN"/>
    <property type="match status" value="1"/>
</dbReference>
<dbReference type="GO" id="GO:0004806">
    <property type="term" value="F:triacylglycerol lipase activity"/>
    <property type="evidence" value="ECO:0007669"/>
    <property type="project" value="TreeGrafter"/>
</dbReference>
<dbReference type="OrthoDB" id="63519at2"/>
<feature type="domain" description="AB hydrolase-1" evidence="1">
    <location>
        <begin position="23"/>
        <end position="250"/>
    </location>
</feature>
<gene>
    <name evidence="2" type="ORF">SAMN05421504_10553</name>
</gene>
<dbReference type="InterPro" id="IPR029058">
    <property type="entry name" value="AB_hydrolase_fold"/>
</dbReference>
<name>A0A1H3IPS6_9PSEU</name>
<dbReference type="Gene3D" id="3.40.50.1820">
    <property type="entry name" value="alpha/beta hydrolase"/>
    <property type="match status" value="1"/>
</dbReference>
<evidence type="ECO:0000259" key="1">
    <source>
        <dbReference type="Pfam" id="PF12697"/>
    </source>
</evidence>
<dbReference type="PANTHER" id="PTHR43433">
    <property type="entry name" value="HYDROLASE, ALPHA/BETA FOLD FAMILY PROTEIN"/>
    <property type="match status" value="1"/>
</dbReference>
<dbReference type="STRING" id="589385.SAMN05421504_10553"/>
<protein>
    <submittedName>
        <fullName evidence="2">Pimeloyl-ACP methyl ester carboxylesterase</fullName>
    </submittedName>
</protein>